<evidence type="ECO:0000256" key="1">
    <source>
        <dbReference type="SAM" id="MobiDB-lite"/>
    </source>
</evidence>
<feature type="compositionally biased region" description="Polar residues" evidence="1">
    <location>
        <begin position="255"/>
        <end position="270"/>
    </location>
</feature>
<reference evidence="2 3" key="1">
    <citation type="journal article" date="2017" name="Gigascience">
        <title>Draft genome of the honey bee ectoparasitic mite, Tropilaelaps mercedesae, is shaped by the parasitic life history.</title>
        <authorList>
            <person name="Dong X."/>
            <person name="Armstrong S.D."/>
            <person name="Xia D."/>
            <person name="Makepeace B.L."/>
            <person name="Darby A.C."/>
            <person name="Kadowaki T."/>
        </authorList>
    </citation>
    <scope>NUCLEOTIDE SEQUENCE [LARGE SCALE GENOMIC DNA]</scope>
    <source>
        <strain evidence="2">Wuxi-XJTLU</strain>
    </source>
</reference>
<dbReference type="InParanoid" id="A0A1V9X5Z9"/>
<dbReference type="Proteomes" id="UP000192247">
    <property type="component" value="Unassembled WGS sequence"/>
</dbReference>
<feature type="region of interest" description="Disordered" evidence="1">
    <location>
        <begin position="1"/>
        <end position="24"/>
    </location>
</feature>
<dbReference type="InterPro" id="IPR051675">
    <property type="entry name" value="Endo/Exo/Phosphatase_dom_1"/>
</dbReference>
<dbReference type="GO" id="GO:0004527">
    <property type="term" value="F:exonuclease activity"/>
    <property type="evidence" value="ECO:0007669"/>
    <property type="project" value="UniProtKB-KW"/>
</dbReference>
<dbReference type="AlphaFoldDB" id="A0A1V9X5Z9"/>
<organism evidence="2 3">
    <name type="scientific">Tropilaelaps mercedesae</name>
    <dbReference type="NCBI Taxonomy" id="418985"/>
    <lineage>
        <taxon>Eukaryota</taxon>
        <taxon>Metazoa</taxon>
        <taxon>Ecdysozoa</taxon>
        <taxon>Arthropoda</taxon>
        <taxon>Chelicerata</taxon>
        <taxon>Arachnida</taxon>
        <taxon>Acari</taxon>
        <taxon>Parasitiformes</taxon>
        <taxon>Mesostigmata</taxon>
        <taxon>Gamasina</taxon>
        <taxon>Dermanyssoidea</taxon>
        <taxon>Laelapidae</taxon>
        <taxon>Tropilaelaps</taxon>
    </lineage>
</organism>
<dbReference type="InterPro" id="IPR010994">
    <property type="entry name" value="RuvA_2-like"/>
</dbReference>
<evidence type="ECO:0000313" key="2">
    <source>
        <dbReference type="EMBL" id="OQR69020.1"/>
    </source>
</evidence>
<feature type="compositionally biased region" description="Low complexity" evidence="1">
    <location>
        <begin position="1"/>
        <end position="10"/>
    </location>
</feature>
<dbReference type="OrthoDB" id="6237065at2759"/>
<dbReference type="PANTHER" id="PTHR21180">
    <property type="entry name" value="ENDONUCLEASE/EXONUCLEASE/PHOSPHATASE FAMILY DOMAIN-CONTAINING PROTEIN 1"/>
    <property type="match status" value="1"/>
</dbReference>
<comment type="caution">
    <text evidence="2">The sequence shown here is derived from an EMBL/GenBank/DDBJ whole genome shotgun (WGS) entry which is preliminary data.</text>
</comment>
<name>A0A1V9X5Z9_9ACAR</name>
<feature type="region of interest" description="Disordered" evidence="1">
    <location>
        <begin position="243"/>
        <end position="283"/>
    </location>
</feature>
<dbReference type="STRING" id="418985.A0A1V9X5Z9"/>
<dbReference type="PANTHER" id="PTHR21180:SF32">
    <property type="entry name" value="ENDONUCLEASE_EXONUCLEASE_PHOSPHATASE FAMILY DOMAIN-CONTAINING PROTEIN 1"/>
    <property type="match status" value="1"/>
</dbReference>
<sequence length="643" mass="69661">MGQQQGSLAGSAGGAEWDAKSAKSACSLSSSKRFRRKVRKSLRIRNSRSCRDLSATFQYHSPQHSVCDQLNLNTASEDELMTLSGITRQTARNIVAHRSAIGGFRKVEDLALVSNVGANRMELLRHDVCVSSSGRGIRVDRGCATLSLESLSGTSNRMNVCAPVNVNTASMFELMAVPGLTQEVAAGICHIREKKGRFKSVDSLLKVKGMSTVRLALLRPKLCVDNRSLETLNGENGSVETSDSVILTAGDDTRPSTSADVRASPSISLNSRRSRRTISASTGPKGWDPEVDYDIYKLIAHLAVRPVVARSDPPSISQNRIRIALWDLEQLNEEKATNLGVQEVICRTLLENEISVLVCHGVTSLSVGECLTAELNQPLLSRVAAWEPQERRWHHIFPSHGQPSARDGIDKRQNGDASPIENGGSSARGREQNGVSDVRNANGIVSPESHSGLLYAATNGLRHLDYKLIQLRPDLAPALITLFEVGGSLQFAVISVDLRGLDATTELKAMLPVLVERLAAELIQTDNIVVCGNLLTSPTDEALDELTRVGFHLLHPIVSRDHPLHEHLQVWCSSGARALCCNSEAETVRKGLTHPMIPRGAWHWGGAVSTHKPVFIELSLPTANGAILAHGQQVLLNGMVSAD</sequence>
<proteinExistence type="predicted"/>
<evidence type="ECO:0000313" key="3">
    <source>
        <dbReference type="Proteomes" id="UP000192247"/>
    </source>
</evidence>
<feature type="region of interest" description="Disordered" evidence="1">
    <location>
        <begin position="396"/>
        <end position="435"/>
    </location>
</feature>
<dbReference type="Pfam" id="PF12836">
    <property type="entry name" value="HHH_3"/>
    <property type="match status" value="2"/>
</dbReference>
<keyword evidence="2" id="KW-0540">Nuclease</keyword>
<gene>
    <name evidence="2" type="ORF">BIW11_12521</name>
</gene>
<dbReference type="SUPFAM" id="SSF47781">
    <property type="entry name" value="RuvA domain 2-like"/>
    <property type="match status" value="2"/>
</dbReference>
<dbReference type="Gene3D" id="1.10.150.320">
    <property type="entry name" value="Photosystem II 12 kDa extrinsic protein"/>
    <property type="match status" value="2"/>
</dbReference>
<keyword evidence="2" id="KW-0269">Exonuclease</keyword>
<keyword evidence="3" id="KW-1185">Reference proteome</keyword>
<keyword evidence="2" id="KW-0255">Endonuclease</keyword>
<keyword evidence="2" id="KW-0378">Hydrolase</keyword>
<dbReference type="EMBL" id="MNPL01022508">
    <property type="protein sequence ID" value="OQR69020.1"/>
    <property type="molecule type" value="Genomic_DNA"/>
</dbReference>
<dbReference type="GO" id="GO:0004519">
    <property type="term" value="F:endonuclease activity"/>
    <property type="evidence" value="ECO:0007669"/>
    <property type="project" value="UniProtKB-KW"/>
</dbReference>
<accession>A0A1V9X5Z9</accession>
<protein>
    <submittedName>
        <fullName evidence="2">Endonuclease/exonuclease/phosphatase family domain-containing protein 1-like</fullName>
    </submittedName>
</protein>